<evidence type="ECO:0000256" key="6">
    <source>
        <dbReference type="ARBA" id="ARBA00022692"/>
    </source>
</evidence>
<feature type="signal peptide" evidence="16">
    <location>
        <begin position="1"/>
        <end position="23"/>
    </location>
</feature>
<dbReference type="GO" id="GO:0004497">
    <property type="term" value="F:monooxygenase activity"/>
    <property type="evidence" value="ECO:0007669"/>
    <property type="project" value="UniProtKB-KW"/>
</dbReference>
<dbReference type="CDD" id="cd11065">
    <property type="entry name" value="CYP64-like"/>
    <property type="match status" value="1"/>
</dbReference>
<comment type="subcellular location">
    <subcellularLocation>
        <location evidence="2">Membrane</location>
        <topology evidence="2">Single-pass membrane protein</topology>
    </subcellularLocation>
</comment>
<keyword evidence="5 14" id="KW-0349">Heme</keyword>
<dbReference type="GO" id="GO:0020037">
    <property type="term" value="F:heme binding"/>
    <property type="evidence" value="ECO:0007669"/>
    <property type="project" value="InterPro"/>
</dbReference>
<evidence type="ECO:0000313" key="17">
    <source>
        <dbReference type="EMBL" id="KAJ7612206.1"/>
    </source>
</evidence>
<evidence type="ECO:0000256" key="12">
    <source>
        <dbReference type="ARBA" id="ARBA00023136"/>
    </source>
</evidence>
<dbReference type="Proteomes" id="UP001221142">
    <property type="component" value="Unassembled WGS sequence"/>
</dbReference>
<protein>
    <submittedName>
        <fullName evidence="17">Cytochrome P450</fullName>
    </submittedName>
</protein>
<sequence>MLFSIVVFLLLTGAFVYLRKIGARDKDLPPGPPTLPIIGNLHLLPKESSHFKFTEWARQYGGIYSLKVGPGTVIVVTDPTIVKELLEKRSATTSDRPAMYIVDQITGGFDIAFARYGDEWRTLRKTAHAILTPQAATRHLAIQRAEATQLLHDILTSPQDFYTHVRRYTISVIMSVLYGQRVPHYGTPETIAFFEMMHLWTEVLAPGAAPPLDLLPIFKLVPERWAKWRQTVRKIQGLMRPLFFGLLDAAEERIRSGVQNECYVEEILEKQADFGLDRKMIAYFAGTLIEGATETTASYLHSFILCMIAYPEAQRKAQEEIDRVVGQDRLPNLDDRLPYVQALILETHRFRPVSPMFVPHATTASERYNDYVIPSGSAIFANAWGMLHDPALFEDPEDFRPERYLLTENGTKPGVDASDMRGLFAFGVGRRSCPGIHLAQNSIHINVMNLIWAFDFKPVLDSHGNNIQPDTWAYSKGISFAPLPFDCLISPRTSHKARIIRQEFSESATIFERFEHAGRSTGVDGQ</sequence>
<dbReference type="Pfam" id="PF00067">
    <property type="entry name" value="p450"/>
    <property type="match status" value="1"/>
</dbReference>
<dbReference type="InterPro" id="IPR001128">
    <property type="entry name" value="Cyt_P450"/>
</dbReference>
<evidence type="ECO:0000256" key="9">
    <source>
        <dbReference type="ARBA" id="ARBA00023002"/>
    </source>
</evidence>
<evidence type="ECO:0000256" key="4">
    <source>
        <dbReference type="ARBA" id="ARBA00010617"/>
    </source>
</evidence>
<evidence type="ECO:0000256" key="3">
    <source>
        <dbReference type="ARBA" id="ARBA00005179"/>
    </source>
</evidence>
<evidence type="ECO:0000313" key="18">
    <source>
        <dbReference type="Proteomes" id="UP001221142"/>
    </source>
</evidence>
<evidence type="ECO:0000256" key="15">
    <source>
        <dbReference type="RuleBase" id="RU000461"/>
    </source>
</evidence>
<proteinExistence type="inferred from homology"/>
<dbReference type="EMBL" id="JARKIF010000031">
    <property type="protein sequence ID" value="KAJ7612206.1"/>
    <property type="molecule type" value="Genomic_DNA"/>
</dbReference>
<dbReference type="InterPro" id="IPR036396">
    <property type="entry name" value="Cyt_P450_sf"/>
</dbReference>
<dbReference type="GO" id="GO:0005506">
    <property type="term" value="F:iron ion binding"/>
    <property type="evidence" value="ECO:0007669"/>
    <property type="project" value="InterPro"/>
</dbReference>
<evidence type="ECO:0000256" key="8">
    <source>
        <dbReference type="ARBA" id="ARBA00022989"/>
    </source>
</evidence>
<evidence type="ECO:0000256" key="1">
    <source>
        <dbReference type="ARBA" id="ARBA00001971"/>
    </source>
</evidence>
<dbReference type="PANTHER" id="PTHR46300:SF2">
    <property type="entry name" value="CYTOCHROME P450 MONOOXYGENASE ALNH-RELATED"/>
    <property type="match status" value="1"/>
</dbReference>
<reference evidence="17" key="1">
    <citation type="submission" date="2023-03" db="EMBL/GenBank/DDBJ databases">
        <title>Massive genome expansion in bonnet fungi (Mycena s.s.) driven by repeated elements and novel gene families across ecological guilds.</title>
        <authorList>
            <consortium name="Lawrence Berkeley National Laboratory"/>
            <person name="Harder C.B."/>
            <person name="Miyauchi S."/>
            <person name="Viragh M."/>
            <person name="Kuo A."/>
            <person name="Thoen E."/>
            <person name="Andreopoulos B."/>
            <person name="Lu D."/>
            <person name="Skrede I."/>
            <person name="Drula E."/>
            <person name="Henrissat B."/>
            <person name="Morin E."/>
            <person name="Kohler A."/>
            <person name="Barry K."/>
            <person name="LaButti K."/>
            <person name="Morin E."/>
            <person name="Salamov A."/>
            <person name="Lipzen A."/>
            <person name="Mereny Z."/>
            <person name="Hegedus B."/>
            <person name="Baldrian P."/>
            <person name="Stursova M."/>
            <person name="Weitz H."/>
            <person name="Taylor A."/>
            <person name="Grigoriev I.V."/>
            <person name="Nagy L.G."/>
            <person name="Martin F."/>
            <person name="Kauserud H."/>
        </authorList>
    </citation>
    <scope>NUCLEOTIDE SEQUENCE</scope>
    <source>
        <strain evidence="17">9284</strain>
    </source>
</reference>
<dbReference type="InterPro" id="IPR002401">
    <property type="entry name" value="Cyt_P450_E_grp-I"/>
</dbReference>
<feature type="binding site" description="axial binding residue" evidence="14">
    <location>
        <position position="433"/>
    </location>
    <ligand>
        <name>heme</name>
        <dbReference type="ChEBI" id="CHEBI:30413"/>
    </ligand>
    <ligandPart>
        <name>Fe</name>
        <dbReference type="ChEBI" id="CHEBI:18248"/>
    </ligandPart>
</feature>
<keyword evidence="18" id="KW-1185">Reference proteome</keyword>
<keyword evidence="11 15" id="KW-0503">Monooxygenase</keyword>
<keyword evidence="9 15" id="KW-0560">Oxidoreductase</keyword>
<keyword evidence="12" id="KW-0472">Membrane</keyword>
<dbReference type="GO" id="GO:0016705">
    <property type="term" value="F:oxidoreductase activity, acting on paired donors, with incorporation or reduction of molecular oxygen"/>
    <property type="evidence" value="ECO:0007669"/>
    <property type="project" value="InterPro"/>
</dbReference>
<dbReference type="InterPro" id="IPR017972">
    <property type="entry name" value="Cyt_P450_CS"/>
</dbReference>
<evidence type="ECO:0000256" key="13">
    <source>
        <dbReference type="ARBA" id="ARBA00023180"/>
    </source>
</evidence>
<dbReference type="GO" id="GO:0016020">
    <property type="term" value="C:membrane"/>
    <property type="evidence" value="ECO:0007669"/>
    <property type="project" value="UniProtKB-SubCell"/>
</dbReference>
<evidence type="ECO:0000256" key="7">
    <source>
        <dbReference type="ARBA" id="ARBA00022723"/>
    </source>
</evidence>
<evidence type="ECO:0000256" key="5">
    <source>
        <dbReference type="ARBA" id="ARBA00022617"/>
    </source>
</evidence>
<dbReference type="PROSITE" id="PS00086">
    <property type="entry name" value="CYTOCHROME_P450"/>
    <property type="match status" value="1"/>
</dbReference>
<keyword evidence="10 14" id="KW-0408">Iron</keyword>
<evidence type="ECO:0000256" key="14">
    <source>
        <dbReference type="PIRSR" id="PIRSR602401-1"/>
    </source>
</evidence>
<keyword evidence="8" id="KW-1133">Transmembrane helix</keyword>
<dbReference type="PRINTS" id="PR00463">
    <property type="entry name" value="EP450I"/>
</dbReference>
<dbReference type="PANTHER" id="PTHR46300">
    <property type="entry name" value="P450, PUTATIVE (EUROFUNG)-RELATED-RELATED"/>
    <property type="match status" value="1"/>
</dbReference>
<keyword evidence="16" id="KW-0732">Signal</keyword>
<feature type="chain" id="PRO_5042015846" evidence="16">
    <location>
        <begin position="24"/>
        <end position="526"/>
    </location>
</feature>
<comment type="similarity">
    <text evidence="4 15">Belongs to the cytochrome P450 family.</text>
</comment>
<evidence type="ECO:0000256" key="10">
    <source>
        <dbReference type="ARBA" id="ARBA00023004"/>
    </source>
</evidence>
<dbReference type="AlphaFoldDB" id="A0AAD7FAG5"/>
<comment type="pathway">
    <text evidence="3">Secondary metabolite biosynthesis.</text>
</comment>
<organism evidence="17 18">
    <name type="scientific">Roridomyces roridus</name>
    <dbReference type="NCBI Taxonomy" id="1738132"/>
    <lineage>
        <taxon>Eukaryota</taxon>
        <taxon>Fungi</taxon>
        <taxon>Dikarya</taxon>
        <taxon>Basidiomycota</taxon>
        <taxon>Agaricomycotina</taxon>
        <taxon>Agaricomycetes</taxon>
        <taxon>Agaricomycetidae</taxon>
        <taxon>Agaricales</taxon>
        <taxon>Marasmiineae</taxon>
        <taxon>Mycenaceae</taxon>
        <taxon>Roridomyces</taxon>
    </lineage>
</organism>
<dbReference type="InterPro" id="IPR050364">
    <property type="entry name" value="Cytochrome_P450_fung"/>
</dbReference>
<evidence type="ECO:0000256" key="11">
    <source>
        <dbReference type="ARBA" id="ARBA00023033"/>
    </source>
</evidence>
<comment type="cofactor">
    <cofactor evidence="1 14">
        <name>heme</name>
        <dbReference type="ChEBI" id="CHEBI:30413"/>
    </cofactor>
</comment>
<evidence type="ECO:0000256" key="16">
    <source>
        <dbReference type="SAM" id="SignalP"/>
    </source>
</evidence>
<dbReference type="SUPFAM" id="SSF48264">
    <property type="entry name" value="Cytochrome P450"/>
    <property type="match status" value="1"/>
</dbReference>
<name>A0AAD7FAG5_9AGAR</name>
<accession>A0AAD7FAG5</accession>
<dbReference type="PRINTS" id="PR00385">
    <property type="entry name" value="P450"/>
</dbReference>
<evidence type="ECO:0000256" key="2">
    <source>
        <dbReference type="ARBA" id="ARBA00004167"/>
    </source>
</evidence>
<keyword evidence="6" id="KW-0812">Transmembrane</keyword>
<keyword evidence="7 14" id="KW-0479">Metal-binding</keyword>
<dbReference type="Gene3D" id="1.10.630.10">
    <property type="entry name" value="Cytochrome P450"/>
    <property type="match status" value="1"/>
</dbReference>
<comment type="caution">
    <text evidence="17">The sequence shown here is derived from an EMBL/GenBank/DDBJ whole genome shotgun (WGS) entry which is preliminary data.</text>
</comment>
<keyword evidence="13" id="KW-0325">Glycoprotein</keyword>
<gene>
    <name evidence="17" type="ORF">FB45DRAFT_940094</name>
</gene>